<dbReference type="AlphaFoldDB" id="A0A1Z1W522"/>
<protein>
    <submittedName>
        <fullName evidence="1">Uncharacterized protein</fullName>
    </submittedName>
</protein>
<organism evidence="1 2">
    <name type="scientific">Streptomyces alboflavus</name>
    <dbReference type="NCBI Taxonomy" id="67267"/>
    <lineage>
        <taxon>Bacteria</taxon>
        <taxon>Bacillati</taxon>
        <taxon>Actinomycetota</taxon>
        <taxon>Actinomycetes</taxon>
        <taxon>Kitasatosporales</taxon>
        <taxon>Streptomycetaceae</taxon>
        <taxon>Streptomyces</taxon>
    </lineage>
</organism>
<dbReference type="Proteomes" id="UP000195880">
    <property type="component" value="Chromosome"/>
</dbReference>
<keyword evidence="2" id="KW-1185">Reference proteome</keyword>
<accession>A0A1Z1W522</accession>
<dbReference type="RefSeq" id="WP_087882910.1">
    <property type="nucleotide sequence ID" value="NZ_CP021748.1"/>
</dbReference>
<evidence type="ECO:0000313" key="1">
    <source>
        <dbReference type="EMBL" id="ARX81500.1"/>
    </source>
</evidence>
<dbReference type="OrthoDB" id="5195263at2"/>
<evidence type="ECO:0000313" key="2">
    <source>
        <dbReference type="Proteomes" id="UP000195880"/>
    </source>
</evidence>
<gene>
    <name evidence="1" type="ORF">SMD44_00898</name>
</gene>
<reference evidence="1 2" key="1">
    <citation type="submission" date="2017-05" db="EMBL/GenBank/DDBJ databases">
        <title>Streptomyces alboflavus Genome sequencing and assembly.</title>
        <authorList>
            <person name="Wang Y."/>
            <person name="Du B."/>
            <person name="Ding Y."/>
            <person name="Liu H."/>
            <person name="Hou Q."/>
            <person name="Liu K."/>
            <person name="Wang C."/>
            <person name="Yao L."/>
        </authorList>
    </citation>
    <scope>NUCLEOTIDE SEQUENCE [LARGE SCALE GENOMIC DNA]</scope>
    <source>
        <strain evidence="1 2">MDJK44</strain>
    </source>
</reference>
<dbReference type="KEGG" id="salf:SMD44_00898"/>
<sequence>MTLMAVLDPVGRARVLAQWMRDLDLPLSGLTKPDLAAAVAATDDWIEANQSSYNTALPQPFRGTASLALKTLLFCYVAMRRAGKLRAEED</sequence>
<proteinExistence type="predicted"/>
<dbReference type="EMBL" id="CP021748">
    <property type="protein sequence ID" value="ARX81500.1"/>
    <property type="molecule type" value="Genomic_DNA"/>
</dbReference>
<name>A0A1Z1W522_9ACTN</name>